<dbReference type="GO" id="GO:0007234">
    <property type="term" value="P:osmosensory signaling via phosphorelay pathway"/>
    <property type="evidence" value="ECO:0007669"/>
    <property type="project" value="TreeGrafter"/>
</dbReference>
<evidence type="ECO:0000313" key="13">
    <source>
        <dbReference type="EMBL" id="GHB63249.1"/>
    </source>
</evidence>
<dbReference type="Pfam" id="PF00360">
    <property type="entry name" value="PHY"/>
    <property type="match status" value="1"/>
</dbReference>
<comment type="similarity">
    <text evidence="2">In the N-terminal section; belongs to the phytochrome family.</text>
</comment>
<dbReference type="Gene3D" id="3.30.565.10">
    <property type="entry name" value="Histidine kinase-like ATPase, C-terminal domain"/>
    <property type="match status" value="1"/>
</dbReference>
<feature type="domain" description="Phytochrome chromophore attachment site" evidence="11">
    <location>
        <begin position="138"/>
        <end position="304"/>
    </location>
</feature>
<dbReference type="InterPro" id="IPR029016">
    <property type="entry name" value="GAF-like_dom_sf"/>
</dbReference>
<dbReference type="SMART" id="SM00065">
    <property type="entry name" value="GAF"/>
    <property type="match status" value="1"/>
</dbReference>
<evidence type="ECO:0000256" key="6">
    <source>
        <dbReference type="ARBA" id="ARBA00022679"/>
    </source>
</evidence>
<dbReference type="PROSITE" id="PS50109">
    <property type="entry name" value="HIS_KIN"/>
    <property type="match status" value="1"/>
</dbReference>
<dbReference type="Gene3D" id="1.10.287.130">
    <property type="match status" value="1"/>
</dbReference>
<evidence type="ECO:0000256" key="4">
    <source>
        <dbReference type="ARBA" id="ARBA00022543"/>
    </source>
</evidence>
<evidence type="ECO:0000256" key="7">
    <source>
        <dbReference type="ARBA" id="ARBA00022777"/>
    </source>
</evidence>
<dbReference type="InterPro" id="IPR016132">
    <property type="entry name" value="Phyto_chromo_attachment"/>
</dbReference>
<dbReference type="GO" id="GO:0000156">
    <property type="term" value="F:phosphorelay response regulator activity"/>
    <property type="evidence" value="ECO:0007669"/>
    <property type="project" value="TreeGrafter"/>
</dbReference>
<reference evidence="13 14" key="1">
    <citation type="journal article" date="2014" name="Int. J. Syst. Evol. Microbiol.">
        <title>Complete genome sequence of Corynebacterium casei LMG S-19264T (=DSM 44701T), isolated from a smear-ripened cheese.</title>
        <authorList>
            <consortium name="US DOE Joint Genome Institute (JGI-PGF)"/>
            <person name="Walter F."/>
            <person name="Albersmeier A."/>
            <person name="Kalinowski J."/>
            <person name="Ruckert C."/>
        </authorList>
    </citation>
    <scope>NUCLEOTIDE SEQUENCE [LARGE SCALE GENOMIC DNA]</scope>
    <source>
        <strain evidence="13 14">KCTC 12866</strain>
    </source>
</reference>
<keyword evidence="6" id="KW-0808">Transferase</keyword>
<evidence type="ECO:0000313" key="14">
    <source>
        <dbReference type="Proteomes" id="UP000598271"/>
    </source>
</evidence>
<dbReference type="Pfam" id="PF08446">
    <property type="entry name" value="PAS_2"/>
    <property type="match status" value="1"/>
</dbReference>
<dbReference type="InterPro" id="IPR013515">
    <property type="entry name" value="Phytochrome_cen-reg"/>
</dbReference>
<dbReference type="InterPro" id="IPR013654">
    <property type="entry name" value="PAS_2"/>
</dbReference>
<dbReference type="InterPro" id="IPR035965">
    <property type="entry name" value="PAS-like_dom_sf"/>
</dbReference>
<dbReference type="InterPro" id="IPR043150">
    <property type="entry name" value="Phytochrome_PHY_sf"/>
</dbReference>
<evidence type="ECO:0000256" key="9">
    <source>
        <dbReference type="ARBA" id="ARBA00023170"/>
    </source>
</evidence>
<evidence type="ECO:0000256" key="10">
    <source>
        <dbReference type="SAM" id="MobiDB-lite"/>
    </source>
</evidence>
<dbReference type="Gene3D" id="3.30.450.40">
    <property type="match status" value="1"/>
</dbReference>
<dbReference type="InterPro" id="IPR050351">
    <property type="entry name" value="BphY/WalK/GraS-like"/>
</dbReference>
<dbReference type="RefSeq" id="WP_189563819.1">
    <property type="nucleotide sequence ID" value="NZ_BMXF01000001.1"/>
</dbReference>
<keyword evidence="7 13" id="KW-0418">Kinase</keyword>
<dbReference type="Pfam" id="PF02518">
    <property type="entry name" value="HATPase_c"/>
    <property type="match status" value="1"/>
</dbReference>
<evidence type="ECO:0000256" key="8">
    <source>
        <dbReference type="ARBA" id="ARBA00022991"/>
    </source>
</evidence>
<dbReference type="InterPro" id="IPR036097">
    <property type="entry name" value="HisK_dim/P_sf"/>
</dbReference>
<dbReference type="PROSITE" id="PS50046">
    <property type="entry name" value="PHYTOCHROME_2"/>
    <property type="match status" value="1"/>
</dbReference>
<dbReference type="SUPFAM" id="SSF55785">
    <property type="entry name" value="PYP-like sensor domain (PAS domain)"/>
    <property type="match status" value="1"/>
</dbReference>
<proteinExistence type="inferred from homology"/>
<dbReference type="Pfam" id="PF00512">
    <property type="entry name" value="HisKA"/>
    <property type="match status" value="1"/>
</dbReference>
<feature type="region of interest" description="Disordered" evidence="10">
    <location>
        <begin position="443"/>
        <end position="463"/>
    </location>
</feature>
<dbReference type="GO" id="GO:0009584">
    <property type="term" value="P:detection of visible light"/>
    <property type="evidence" value="ECO:0007669"/>
    <property type="project" value="InterPro"/>
</dbReference>
<name>A0A8J3D771_9BACT</name>
<dbReference type="SUPFAM" id="SSF55874">
    <property type="entry name" value="ATPase domain of HSP90 chaperone/DNA topoisomerase II/histidine kinase"/>
    <property type="match status" value="1"/>
</dbReference>
<keyword evidence="9" id="KW-0675">Receptor</keyword>
<feature type="domain" description="Histidine kinase" evidence="12">
    <location>
        <begin position="530"/>
        <end position="757"/>
    </location>
</feature>
<dbReference type="InterPro" id="IPR001294">
    <property type="entry name" value="Phytochrome"/>
</dbReference>
<keyword evidence="14" id="KW-1185">Reference proteome</keyword>
<protein>
    <recommendedName>
        <fullName evidence="3">histidine kinase</fullName>
        <ecNumber evidence="3">2.7.13.3</ecNumber>
    </recommendedName>
</protein>
<dbReference type="SUPFAM" id="SSF55781">
    <property type="entry name" value="GAF domain-like"/>
    <property type="match status" value="2"/>
</dbReference>
<evidence type="ECO:0000259" key="12">
    <source>
        <dbReference type="PROSITE" id="PS50109"/>
    </source>
</evidence>
<dbReference type="AlphaFoldDB" id="A0A8J3D771"/>
<sequence length="759" mass="84983">MIDLTNKTVTTISNCDQEPIHVPGTIQAHGYLLAINPQDGTVTHCSRNLTRFLQLPLQEILGRNILHLFPQHRDVLEERLGEKGQSSGLTLRHDDVSYHMMTHRSAGLIILELEPAVEDHPETITVPELLSLIKTPGSLVDLCDTVAKEVRRILGYDRVMIYRFDTEDHSGEVIAECLADGMEPYLGLRYPAGDIPLQARALYVRNTIRSINDTGSEPVALFTQPGDGTGTVPEQLDLSYAYLRSVSPIHIQYLRNMGVGASFSISLVKDGQLWGLIACHHRTAHHPTLGQRNTAQMIGILLSSQIELLERMEQSAESLATEKQLNALLHFFEDENRFGLPALVEKPELLRMAEAWGVAIVVMDKIYSKGLTPPSDATLRLVEFLRQSSFSTKGFSTKNLAAHYPAAKAIEEVASGIIYHPLDFASKDCIVWFRPGLVQTVTWGGQPDSRQPNNSKGTLTPRSSFSAWQQTVRDVSEPWSDAQVQITARLAFALRKQLRTLHIQQESDQQRALNERLMAVNEELENINWISSHDLREPLRKIQVLASRALSKDSHNLSEVLLDSINRMQVSARRMQQLLDDISAYSNISAKQNVHAEVDLNSLVQEIFIDKADVFREQQAELKVEELPEIVGIAFQLKQLFLNLITNSLKFSRPDEPNLISIQVTSPTEEAIEAFGITAQNYFSIVLRDRGVGFDPAYSRTIFKLFQRLNNEPDGKNGTGVGLAICKKVMHNHEGLIWAESTLGVGSAFYLIFPNSRLL</sequence>
<evidence type="ECO:0000256" key="2">
    <source>
        <dbReference type="ARBA" id="ARBA00006402"/>
    </source>
</evidence>
<dbReference type="InterPro" id="IPR005467">
    <property type="entry name" value="His_kinase_dom"/>
</dbReference>
<dbReference type="GO" id="GO:0000155">
    <property type="term" value="F:phosphorelay sensor kinase activity"/>
    <property type="evidence" value="ECO:0007669"/>
    <property type="project" value="InterPro"/>
</dbReference>
<dbReference type="InterPro" id="IPR003661">
    <property type="entry name" value="HisK_dim/P_dom"/>
</dbReference>
<dbReference type="CDD" id="cd00082">
    <property type="entry name" value="HisKA"/>
    <property type="match status" value="1"/>
</dbReference>
<dbReference type="EMBL" id="BMXF01000001">
    <property type="protein sequence ID" value="GHB63249.1"/>
    <property type="molecule type" value="Genomic_DNA"/>
</dbReference>
<dbReference type="SMART" id="SM00387">
    <property type="entry name" value="HATPase_c"/>
    <property type="match status" value="1"/>
</dbReference>
<dbReference type="Proteomes" id="UP000598271">
    <property type="component" value="Unassembled WGS sequence"/>
</dbReference>
<dbReference type="EC" id="2.7.13.3" evidence="3"/>
<evidence type="ECO:0000256" key="3">
    <source>
        <dbReference type="ARBA" id="ARBA00012438"/>
    </source>
</evidence>
<comment type="caution">
    <text evidence="13">The sequence shown here is derived from an EMBL/GenBank/DDBJ whole genome shotgun (WGS) entry which is preliminary data.</text>
</comment>
<comment type="catalytic activity">
    <reaction evidence="1">
        <text>ATP + protein L-histidine = ADP + protein N-phospho-L-histidine.</text>
        <dbReference type="EC" id="2.7.13.3"/>
    </reaction>
</comment>
<dbReference type="Pfam" id="PF01590">
    <property type="entry name" value="GAF"/>
    <property type="match status" value="1"/>
</dbReference>
<gene>
    <name evidence="13" type="ORF">GCM10007390_16350</name>
</gene>
<dbReference type="PRINTS" id="PR01033">
    <property type="entry name" value="PHYTOCHROME"/>
</dbReference>
<dbReference type="PANTHER" id="PTHR42878:SF15">
    <property type="entry name" value="BACTERIOPHYTOCHROME"/>
    <property type="match status" value="1"/>
</dbReference>
<keyword evidence="4" id="KW-0600">Photoreceptor protein</keyword>
<dbReference type="Gene3D" id="3.30.450.20">
    <property type="entry name" value="PAS domain"/>
    <property type="match status" value="1"/>
</dbReference>
<dbReference type="InterPro" id="IPR036890">
    <property type="entry name" value="HATPase_C_sf"/>
</dbReference>
<dbReference type="PANTHER" id="PTHR42878">
    <property type="entry name" value="TWO-COMPONENT HISTIDINE KINASE"/>
    <property type="match status" value="1"/>
</dbReference>
<dbReference type="Gene3D" id="3.30.450.270">
    <property type="match status" value="1"/>
</dbReference>
<accession>A0A8J3D771</accession>
<dbReference type="GO" id="GO:0006355">
    <property type="term" value="P:regulation of DNA-templated transcription"/>
    <property type="evidence" value="ECO:0007669"/>
    <property type="project" value="InterPro"/>
</dbReference>
<keyword evidence="5" id="KW-0716">Sensory transduction</keyword>
<evidence type="ECO:0000256" key="5">
    <source>
        <dbReference type="ARBA" id="ARBA00022606"/>
    </source>
</evidence>
<dbReference type="GO" id="GO:0009881">
    <property type="term" value="F:photoreceptor activity"/>
    <property type="evidence" value="ECO:0007669"/>
    <property type="project" value="UniProtKB-KW"/>
</dbReference>
<dbReference type="SUPFAM" id="SSF47384">
    <property type="entry name" value="Homodimeric domain of signal transducing histidine kinase"/>
    <property type="match status" value="1"/>
</dbReference>
<evidence type="ECO:0000256" key="1">
    <source>
        <dbReference type="ARBA" id="ARBA00000085"/>
    </source>
</evidence>
<keyword evidence="8" id="KW-0157">Chromophore</keyword>
<evidence type="ECO:0000259" key="11">
    <source>
        <dbReference type="PROSITE" id="PS50046"/>
    </source>
</evidence>
<dbReference type="InterPro" id="IPR003594">
    <property type="entry name" value="HATPase_dom"/>
</dbReference>
<dbReference type="InterPro" id="IPR003018">
    <property type="entry name" value="GAF"/>
</dbReference>
<organism evidence="13 14">
    <name type="scientific">Persicitalea jodogahamensis</name>
    <dbReference type="NCBI Taxonomy" id="402147"/>
    <lineage>
        <taxon>Bacteria</taxon>
        <taxon>Pseudomonadati</taxon>
        <taxon>Bacteroidota</taxon>
        <taxon>Cytophagia</taxon>
        <taxon>Cytophagales</taxon>
        <taxon>Spirosomataceae</taxon>
        <taxon>Persicitalea</taxon>
    </lineage>
</organism>
<dbReference type="GO" id="GO:0030295">
    <property type="term" value="F:protein kinase activator activity"/>
    <property type="evidence" value="ECO:0007669"/>
    <property type="project" value="TreeGrafter"/>
</dbReference>